<dbReference type="Proteomes" id="UP000765509">
    <property type="component" value="Unassembled WGS sequence"/>
</dbReference>
<keyword evidence="3" id="KW-1185">Reference proteome</keyword>
<accession>A0A9Q3CCL1</accession>
<feature type="region of interest" description="Disordered" evidence="1">
    <location>
        <begin position="1"/>
        <end position="72"/>
    </location>
</feature>
<sequence>MERMIGNQEEPLDLKSIIDSQSQKINKHEVSSTRMENQNSTQMTQNETQSRGSVERRKCCTHEEAQEHHQQMELERNLKHQRLINERVNTEAQSLHQVER</sequence>
<evidence type="ECO:0000313" key="3">
    <source>
        <dbReference type="Proteomes" id="UP000765509"/>
    </source>
</evidence>
<name>A0A9Q3CCL1_9BASI</name>
<evidence type="ECO:0000256" key="1">
    <source>
        <dbReference type="SAM" id="MobiDB-lite"/>
    </source>
</evidence>
<dbReference type="EMBL" id="AVOT02006014">
    <property type="protein sequence ID" value="MBW0480553.1"/>
    <property type="molecule type" value="Genomic_DNA"/>
</dbReference>
<organism evidence="2 3">
    <name type="scientific">Austropuccinia psidii MF-1</name>
    <dbReference type="NCBI Taxonomy" id="1389203"/>
    <lineage>
        <taxon>Eukaryota</taxon>
        <taxon>Fungi</taxon>
        <taxon>Dikarya</taxon>
        <taxon>Basidiomycota</taxon>
        <taxon>Pucciniomycotina</taxon>
        <taxon>Pucciniomycetes</taxon>
        <taxon>Pucciniales</taxon>
        <taxon>Sphaerophragmiaceae</taxon>
        <taxon>Austropuccinia</taxon>
    </lineage>
</organism>
<protein>
    <submittedName>
        <fullName evidence="2">Uncharacterized protein</fullName>
    </submittedName>
</protein>
<reference evidence="2" key="1">
    <citation type="submission" date="2021-03" db="EMBL/GenBank/DDBJ databases">
        <title>Draft genome sequence of rust myrtle Austropuccinia psidii MF-1, a brazilian biotype.</title>
        <authorList>
            <person name="Quecine M.C."/>
            <person name="Pachon D.M.R."/>
            <person name="Bonatelli M.L."/>
            <person name="Correr F.H."/>
            <person name="Franceschini L.M."/>
            <person name="Leite T.F."/>
            <person name="Margarido G.R.A."/>
            <person name="Almeida C.A."/>
            <person name="Ferrarezi J.A."/>
            <person name="Labate C.A."/>
        </authorList>
    </citation>
    <scope>NUCLEOTIDE SEQUENCE</scope>
    <source>
        <strain evidence="2">MF-1</strain>
    </source>
</reference>
<evidence type="ECO:0000313" key="2">
    <source>
        <dbReference type="EMBL" id="MBW0480553.1"/>
    </source>
</evidence>
<gene>
    <name evidence="2" type="ORF">O181_020268</name>
</gene>
<comment type="caution">
    <text evidence="2">The sequence shown here is derived from an EMBL/GenBank/DDBJ whole genome shotgun (WGS) entry which is preliminary data.</text>
</comment>
<proteinExistence type="predicted"/>
<feature type="compositionally biased region" description="Polar residues" evidence="1">
    <location>
        <begin position="32"/>
        <end position="52"/>
    </location>
</feature>
<dbReference type="AlphaFoldDB" id="A0A9Q3CCL1"/>
<feature type="compositionally biased region" description="Basic and acidic residues" evidence="1">
    <location>
        <begin position="53"/>
        <end position="72"/>
    </location>
</feature>